<dbReference type="AlphaFoldDB" id="A0A9D4VG25"/>
<evidence type="ECO:0000256" key="2">
    <source>
        <dbReference type="ARBA" id="ARBA00007663"/>
    </source>
</evidence>
<keyword evidence="6" id="KW-0808">Transferase</keyword>
<evidence type="ECO:0000256" key="3">
    <source>
        <dbReference type="ARBA" id="ARBA00012584"/>
    </source>
</evidence>
<dbReference type="InterPro" id="IPR050156">
    <property type="entry name" value="TC-AMP_synthase_SUA5"/>
</dbReference>
<organism evidence="9 10">
    <name type="scientific">Adiantum capillus-veneris</name>
    <name type="common">Maidenhair fern</name>
    <dbReference type="NCBI Taxonomy" id="13818"/>
    <lineage>
        <taxon>Eukaryota</taxon>
        <taxon>Viridiplantae</taxon>
        <taxon>Streptophyta</taxon>
        <taxon>Embryophyta</taxon>
        <taxon>Tracheophyta</taxon>
        <taxon>Polypodiopsida</taxon>
        <taxon>Polypodiidae</taxon>
        <taxon>Polypodiales</taxon>
        <taxon>Pteridineae</taxon>
        <taxon>Pteridaceae</taxon>
        <taxon>Vittarioideae</taxon>
        <taxon>Adiantum</taxon>
    </lineage>
</organism>
<evidence type="ECO:0000313" key="9">
    <source>
        <dbReference type="EMBL" id="KAI5084762.1"/>
    </source>
</evidence>
<comment type="caution">
    <text evidence="9">The sequence shown here is derived from an EMBL/GenBank/DDBJ whole genome shotgun (WGS) entry which is preliminary data.</text>
</comment>
<evidence type="ECO:0000256" key="5">
    <source>
        <dbReference type="ARBA" id="ARBA00022490"/>
    </source>
</evidence>
<evidence type="ECO:0000256" key="4">
    <source>
        <dbReference type="ARBA" id="ARBA00015492"/>
    </source>
</evidence>
<evidence type="ECO:0000256" key="6">
    <source>
        <dbReference type="ARBA" id="ARBA00022679"/>
    </source>
</evidence>
<dbReference type="SUPFAM" id="SSF55821">
    <property type="entry name" value="YrdC/RibB"/>
    <property type="match status" value="1"/>
</dbReference>
<sequence>MLRPAHATCNTFCLCAKGNSELLYHSMSRAAALTTKAHVVQDGTSPPQVLPALPEHVNAAVLALRKGLVIAVPTDTLYGFAADACREEAIAKIYSIKGRDSINPLAVCLAHPDDFEKYSVTKHLPDGLLKDLFPGPVTAVLLRGEQSLLSKCLNPGICSIGIRIPNSTFIMQVAEAFGGALALTSANFLMQEKFPPPERDRKCF</sequence>
<proteinExistence type="inferred from homology"/>
<evidence type="ECO:0000313" key="10">
    <source>
        <dbReference type="Proteomes" id="UP000886520"/>
    </source>
</evidence>
<comment type="similarity">
    <text evidence="2">Belongs to the SUA5 family.</text>
</comment>
<dbReference type="GO" id="GO:0061710">
    <property type="term" value="F:L-threonylcarbamoyladenylate synthase"/>
    <property type="evidence" value="ECO:0007669"/>
    <property type="project" value="UniProtKB-EC"/>
</dbReference>
<feature type="domain" description="YrdC-like" evidence="8">
    <location>
        <begin position="54"/>
        <end position="204"/>
    </location>
</feature>
<dbReference type="PANTHER" id="PTHR17490:SF10">
    <property type="entry name" value="THREONYLCARBAMOYL-AMP SYNTHASE"/>
    <property type="match status" value="1"/>
</dbReference>
<keyword evidence="5" id="KW-0963">Cytoplasm</keyword>
<dbReference type="EC" id="2.7.7.87" evidence="3"/>
<keyword evidence="10" id="KW-1185">Reference proteome</keyword>
<reference evidence="9" key="1">
    <citation type="submission" date="2021-01" db="EMBL/GenBank/DDBJ databases">
        <title>Adiantum capillus-veneris genome.</title>
        <authorList>
            <person name="Fang Y."/>
            <person name="Liao Q."/>
        </authorList>
    </citation>
    <scope>NUCLEOTIDE SEQUENCE</scope>
    <source>
        <strain evidence="9">H3</strain>
        <tissue evidence="9">Leaf</tissue>
    </source>
</reference>
<dbReference type="GO" id="GO:0006450">
    <property type="term" value="P:regulation of translational fidelity"/>
    <property type="evidence" value="ECO:0007669"/>
    <property type="project" value="TreeGrafter"/>
</dbReference>
<dbReference type="EMBL" id="JABFUD020000001">
    <property type="protein sequence ID" value="KAI5084762.1"/>
    <property type="molecule type" value="Genomic_DNA"/>
</dbReference>
<dbReference type="PANTHER" id="PTHR17490">
    <property type="entry name" value="SUA5"/>
    <property type="match status" value="1"/>
</dbReference>
<dbReference type="Pfam" id="PF01300">
    <property type="entry name" value="Sua5_yciO_yrdC"/>
    <property type="match status" value="1"/>
</dbReference>
<protein>
    <recommendedName>
        <fullName evidence="4">Threonylcarbamoyl-AMP synthase</fullName>
        <ecNumber evidence="3">2.7.7.87</ecNumber>
    </recommendedName>
</protein>
<dbReference type="InterPro" id="IPR006070">
    <property type="entry name" value="Sua5-like_dom"/>
</dbReference>
<evidence type="ECO:0000256" key="1">
    <source>
        <dbReference type="ARBA" id="ARBA00004496"/>
    </source>
</evidence>
<dbReference type="InterPro" id="IPR017945">
    <property type="entry name" value="DHBP_synth_RibB-like_a/b_dom"/>
</dbReference>
<dbReference type="GO" id="GO:0005737">
    <property type="term" value="C:cytoplasm"/>
    <property type="evidence" value="ECO:0007669"/>
    <property type="project" value="UniProtKB-SubCell"/>
</dbReference>
<dbReference type="PROSITE" id="PS51163">
    <property type="entry name" value="YRDC"/>
    <property type="match status" value="1"/>
</dbReference>
<dbReference type="OrthoDB" id="412787at2759"/>
<evidence type="ECO:0000256" key="7">
    <source>
        <dbReference type="ARBA" id="ARBA00048366"/>
    </source>
</evidence>
<dbReference type="GO" id="GO:0003725">
    <property type="term" value="F:double-stranded RNA binding"/>
    <property type="evidence" value="ECO:0007669"/>
    <property type="project" value="InterPro"/>
</dbReference>
<dbReference type="Gene3D" id="3.90.870.10">
    <property type="entry name" value="DHBP synthase"/>
    <property type="match status" value="1"/>
</dbReference>
<dbReference type="GO" id="GO:0000049">
    <property type="term" value="F:tRNA binding"/>
    <property type="evidence" value="ECO:0007669"/>
    <property type="project" value="TreeGrafter"/>
</dbReference>
<accession>A0A9D4VG25</accession>
<comment type="subcellular location">
    <subcellularLocation>
        <location evidence="1">Cytoplasm</location>
    </subcellularLocation>
</comment>
<gene>
    <name evidence="9" type="ORF">GOP47_0000931</name>
</gene>
<name>A0A9D4VG25_ADICA</name>
<dbReference type="Proteomes" id="UP000886520">
    <property type="component" value="Chromosome 1"/>
</dbReference>
<evidence type="ECO:0000259" key="8">
    <source>
        <dbReference type="PROSITE" id="PS51163"/>
    </source>
</evidence>
<comment type="catalytic activity">
    <reaction evidence="7">
        <text>L-threonine + hydrogencarbonate + ATP = L-threonylcarbamoyladenylate + diphosphate + H2O</text>
        <dbReference type="Rhea" id="RHEA:36407"/>
        <dbReference type="ChEBI" id="CHEBI:15377"/>
        <dbReference type="ChEBI" id="CHEBI:17544"/>
        <dbReference type="ChEBI" id="CHEBI:30616"/>
        <dbReference type="ChEBI" id="CHEBI:33019"/>
        <dbReference type="ChEBI" id="CHEBI:57926"/>
        <dbReference type="ChEBI" id="CHEBI:73682"/>
        <dbReference type="EC" id="2.7.7.87"/>
    </reaction>
</comment>